<keyword evidence="8" id="KW-0812">Transmembrane</keyword>
<keyword evidence="4" id="KW-0677">Repeat</keyword>
<name>A0A402A263_9CHLR</name>
<dbReference type="InterPro" id="IPR017900">
    <property type="entry name" value="4Fe4S_Fe_S_CS"/>
</dbReference>
<comment type="subcellular location">
    <subcellularLocation>
        <location evidence="1">Cell envelope</location>
    </subcellularLocation>
</comment>
<dbReference type="GO" id="GO:0015944">
    <property type="term" value="P:formate oxidation"/>
    <property type="evidence" value="ECO:0007669"/>
    <property type="project" value="InterPro"/>
</dbReference>
<feature type="domain" description="4Fe-4S ferredoxin-type" evidence="9">
    <location>
        <begin position="177"/>
        <end position="206"/>
    </location>
</feature>
<feature type="binding site" evidence="7">
    <location>
        <position position="192"/>
    </location>
    <ligand>
        <name>[4Fe-4S] cluster</name>
        <dbReference type="ChEBI" id="CHEBI:49883"/>
        <label>4</label>
    </ligand>
</feature>
<keyword evidence="8" id="KW-1133">Transmembrane helix</keyword>
<feature type="domain" description="4Fe-4S ferredoxin-type" evidence="9">
    <location>
        <begin position="37"/>
        <end position="67"/>
    </location>
</feature>
<feature type="binding site" evidence="7">
    <location>
        <position position="154"/>
    </location>
    <ligand>
        <name>[4Fe-4S] cluster</name>
        <dbReference type="ChEBI" id="CHEBI:49883"/>
        <label>3</label>
    </ligand>
</feature>
<reference evidence="11" key="1">
    <citation type="submission" date="2018-12" db="EMBL/GenBank/DDBJ databases">
        <title>Tengunoibacter tsumagoiensis gen. nov., sp. nov., Dictyobacter kobayashii sp. nov., D. alpinus sp. nov., and D. joshuensis sp. nov. and description of Dictyobacteraceae fam. nov. within the order Ktedonobacterales isolated from Tengu-no-mugimeshi.</title>
        <authorList>
            <person name="Wang C.M."/>
            <person name="Zheng Y."/>
            <person name="Sakai Y."/>
            <person name="Toyoda A."/>
            <person name="Minakuchi Y."/>
            <person name="Abe K."/>
            <person name="Yokota A."/>
            <person name="Yabe S."/>
        </authorList>
    </citation>
    <scope>NUCLEOTIDE SEQUENCE [LARGE SCALE GENOMIC DNA]</scope>
    <source>
        <strain evidence="11">Uno3</strain>
    </source>
</reference>
<feature type="binding site" evidence="7">
    <location>
        <position position="162"/>
    </location>
    <ligand>
        <name>[4Fe-4S] cluster</name>
        <dbReference type="ChEBI" id="CHEBI:49883"/>
        <label>3</label>
    </ligand>
</feature>
<evidence type="ECO:0000256" key="2">
    <source>
        <dbReference type="ARBA" id="ARBA00022485"/>
    </source>
</evidence>
<evidence type="ECO:0000256" key="8">
    <source>
        <dbReference type="SAM" id="Phobius"/>
    </source>
</evidence>
<evidence type="ECO:0000256" key="6">
    <source>
        <dbReference type="ARBA" id="ARBA00023014"/>
    </source>
</evidence>
<dbReference type="PROSITE" id="PS51379">
    <property type="entry name" value="4FE4S_FER_2"/>
    <property type="match status" value="3"/>
</dbReference>
<feature type="domain" description="4Fe-4S ferredoxin-type" evidence="9">
    <location>
        <begin position="145"/>
        <end position="176"/>
    </location>
</feature>
<dbReference type="GO" id="GO:0045333">
    <property type="term" value="P:cellular respiration"/>
    <property type="evidence" value="ECO:0007669"/>
    <property type="project" value="InterPro"/>
</dbReference>
<feature type="binding site" evidence="7">
    <location>
        <position position="186"/>
    </location>
    <ligand>
        <name>[4Fe-4S] cluster</name>
        <dbReference type="ChEBI" id="CHEBI:49883"/>
        <label>4</label>
    </ligand>
</feature>
<protein>
    <submittedName>
        <fullName evidence="10">Ferredoxin</fullName>
    </submittedName>
</protein>
<feature type="binding site" evidence="7">
    <location>
        <position position="52"/>
    </location>
    <ligand>
        <name>[4Fe-4S] cluster</name>
        <dbReference type="ChEBI" id="CHEBI:49883"/>
        <label>1</label>
    </ligand>
</feature>
<dbReference type="OrthoDB" id="9779457at2"/>
<feature type="binding site" evidence="7">
    <location>
        <position position="196"/>
    </location>
    <ligand>
        <name>[4Fe-4S] cluster</name>
        <dbReference type="ChEBI" id="CHEBI:49883"/>
        <label>3</label>
    </ligand>
</feature>
<dbReference type="PIRSF" id="PIRSF036298">
    <property type="entry name" value="FDH_4Fe4S"/>
    <property type="match status" value="1"/>
</dbReference>
<feature type="binding site" evidence="7">
    <location>
        <position position="233"/>
    </location>
    <ligand>
        <name>[4Fe-4S] cluster</name>
        <dbReference type="ChEBI" id="CHEBI:49883"/>
        <label>1</label>
    </ligand>
</feature>
<dbReference type="RefSeq" id="WP_126580764.1">
    <property type="nucleotide sequence ID" value="NZ_BIFR01000001.1"/>
</dbReference>
<keyword evidence="11" id="KW-1185">Reference proteome</keyword>
<comment type="cofactor">
    <cofactor evidence="7">
        <name>[4Fe-4S] cluster</name>
        <dbReference type="ChEBI" id="CHEBI:49883"/>
    </cofactor>
    <text evidence="7">Binds 4 [4Fe-4S] clusters per subunit.</text>
</comment>
<feature type="binding site" evidence="7">
    <location>
        <position position="49"/>
    </location>
    <ligand>
        <name>[4Fe-4S] cluster</name>
        <dbReference type="ChEBI" id="CHEBI:49883"/>
        <label>1</label>
    </ligand>
</feature>
<evidence type="ECO:0000313" key="11">
    <source>
        <dbReference type="Proteomes" id="UP000287352"/>
    </source>
</evidence>
<dbReference type="CDD" id="cd10560">
    <property type="entry name" value="FDH-O_like"/>
    <property type="match status" value="1"/>
</dbReference>
<dbReference type="PANTHER" id="PTHR43545:SF6">
    <property type="entry name" value="FORMATE DEHYDROGENASE, NITRATE-INDUCIBLE, IRON-SULFUR SUBUNIT"/>
    <property type="match status" value="1"/>
</dbReference>
<feature type="binding site" evidence="7">
    <location>
        <position position="189"/>
    </location>
    <ligand>
        <name>[4Fe-4S] cluster</name>
        <dbReference type="ChEBI" id="CHEBI:49883"/>
        <label>4</label>
    </ligand>
</feature>
<comment type="caution">
    <text evidence="10">The sequence shown here is derived from an EMBL/GenBank/DDBJ whole genome shotgun (WGS) entry which is preliminary data.</text>
</comment>
<dbReference type="InterPro" id="IPR014603">
    <property type="entry name" value="Formate_DH_Fe-S_su"/>
</dbReference>
<feature type="binding site" evidence="7">
    <location>
        <position position="157"/>
    </location>
    <ligand>
        <name>[4Fe-4S] cluster</name>
        <dbReference type="ChEBI" id="CHEBI:49883"/>
        <label>3</label>
    </ligand>
</feature>
<evidence type="ECO:0000259" key="9">
    <source>
        <dbReference type="PROSITE" id="PS51379"/>
    </source>
</evidence>
<dbReference type="Proteomes" id="UP000287352">
    <property type="component" value="Unassembled WGS sequence"/>
</dbReference>
<evidence type="ECO:0000256" key="5">
    <source>
        <dbReference type="ARBA" id="ARBA00023004"/>
    </source>
</evidence>
<evidence type="ECO:0000256" key="4">
    <source>
        <dbReference type="ARBA" id="ARBA00022737"/>
    </source>
</evidence>
<keyword evidence="5 7" id="KW-0408">Iron</keyword>
<feature type="binding site" evidence="7">
    <location>
        <position position="166"/>
    </location>
    <ligand>
        <name>[4Fe-4S] cluster</name>
        <dbReference type="ChEBI" id="CHEBI:49883"/>
        <label>4</label>
    </ligand>
</feature>
<feature type="binding site" evidence="7">
    <location>
        <position position="229"/>
    </location>
    <ligand>
        <name>[4Fe-4S] cluster</name>
        <dbReference type="ChEBI" id="CHEBI:49883"/>
        <label>2</label>
    </ligand>
</feature>
<dbReference type="AlphaFoldDB" id="A0A402A263"/>
<dbReference type="GO" id="GO:0051539">
    <property type="term" value="F:4 iron, 4 sulfur cluster binding"/>
    <property type="evidence" value="ECO:0007669"/>
    <property type="project" value="UniProtKB-KW"/>
</dbReference>
<evidence type="ECO:0000256" key="1">
    <source>
        <dbReference type="ARBA" id="ARBA00004196"/>
    </source>
</evidence>
<proteinExistence type="predicted"/>
<dbReference type="InterPro" id="IPR017896">
    <property type="entry name" value="4Fe4S_Fe-S-bd"/>
</dbReference>
<feature type="binding site" evidence="7">
    <location>
        <position position="217"/>
    </location>
    <ligand>
        <name>[4Fe-4S] cluster</name>
        <dbReference type="ChEBI" id="CHEBI:49883"/>
        <label>2</label>
    </ligand>
</feature>
<organism evidence="10 11">
    <name type="scientific">Tengunoibacter tsumagoiensis</name>
    <dbReference type="NCBI Taxonomy" id="2014871"/>
    <lineage>
        <taxon>Bacteria</taxon>
        <taxon>Bacillati</taxon>
        <taxon>Chloroflexota</taxon>
        <taxon>Ktedonobacteria</taxon>
        <taxon>Ktedonobacterales</taxon>
        <taxon>Dictyobacteraceae</taxon>
        <taxon>Tengunoibacter</taxon>
    </lineage>
</organism>
<dbReference type="EMBL" id="BIFR01000001">
    <property type="protein sequence ID" value="GCE13214.1"/>
    <property type="molecule type" value="Genomic_DNA"/>
</dbReference>
<evidence type="ECO:0000256" key="7">
    <source>
        <dbReference type="PIRSR" id="PIRSR036298-50"/>
    </source>
</evidence>
<dbReference type="SUPFAM" id="SSF54862">
    <property type="entry name" value="4Fe-4S ferredoxins"/>
    <property type="match status" value="1"/>
</dbReference>
<accession>A0A402A263</accession>
<dbReference type="Gene3D" id="3.30.70.20">
    <property type="match status" value="2"/>
</dbReference>
<dbReference type="InterPro" id="IPR051555">
    <property type="entry name" value="FDH_Electron_Transfer_Unit"/>
</dbReference>
<dbReference type="PROSITE" id="PS00198">
    <property type="entry name" value="4FE4S_FER_1"/>
    <property type="match status" value="1"/>
</dbReference>
<sequence length="330" mass="36541">MVNLAGGSGRTSQKKRQFMKLVAPLKHEPPVPSKPAMGFFTDTSICIGCKACEVACRQWNQLSAPETQWSGHSYDNTGQLSATTWRHVQFIEQVRVSKPQIPAQPELPLFTTNDQLTTNDQPVARVEPAIPAVPSGTALPFFSSDRWLMQSDVCKHCANAPCQEACPTGAIIRTEFDTVYVQQDICNGCGYCIVACPFGVIARDEKGDHLAHKCTLCYDRLKEDMQPACAKACPTQSIVFGEVEHLKQQARERVGSLQQRGVHTAQLYGVDDTILQGGLHSFFLLLDQPEVYNLPQDPPRPSNNVWPTSFWTIVSALLMGVLGMLFFKQD</sequence>
<gene>
    <name evidence="10" type="ORF">KTT_30730</name>
</gene>
<keyword evidence="6 7" id="KW-0411">Iron-sulfur</keyword>
<keyword evidence="8" id="KW-0472">Membrane</keyword>
<feature type="binding site" evidence="7">
    <location>
        <position position="46"/>
    </location>
    <ligand>
        <name>[4Fe-4S] cluster</name>
        <dbReference type="ChEBI" id="CHEBI:49883"/>
        <label>1</label>
    </ligand>
</feature>
<evidence type="ECO:0000256" key="3">
    <source>
        <dbReference type="ARBA" id="ARBA00022723"/>
    </source>
</evidence>
<dbReference type="GO" id="GO:0046872">
    <property type="term" value="F:metal ion binding"/>
    <property type="evidence" value="ECO:0007669"/>
    <property type="project" value="UniProtKB-KW"/>
</dbReference>
<evidence type="ECO:0000313" key="10">
    <source>
        <dbReference type="EMBL" id="GCE13214.1"/>
    </source>
</evidence>
<keyword evidence="2 7" id="KW-0004">4Fe-4S</keyword>
<feature type="binding site" evidence="7">
    <location>
        <position position="214"/>
    </location>
    <ligand>
        <name>[4Fe-4S] cluster</name>
        <dbReference type="ChEBI" id="CHEBI:49883"/>
        <label>2</label>
    </ligand>
</feature>
<dbReference type="PANTHER" id="PTHR43545">
    <property type="entry name" value="FORMATE DEHYDROGENASE, NITRATE-INDUCIBLE, IRON-SULFUR SUBUNIT"/>
    <property type="match status" value="1"/>
</dbReference>
<keyword evidence="3 7" id="KW-0479">Metal-binding</keyword>
<dbReference type="Pfam" id="PF13247">
    <property type="entry name" value="Fer4_11"/>
    <property type="match status" value="1"/>
</dbReference>
<feature type="binding site" evidence="7">
    <location>
        <position position="56"/>
    </location>
    <ligand>
        <name>[4Fe-4S] cluster</name>
        <dbReference type="ChEBI" id="CHEBI:49883"/>
        <label>2</label>
    </ligand>
</feature>
<feature type="transmembrane region" description="Helical" evidence="8">
    <location>
        <begin position="305"/>
        <end position="327"/>
    </location>
</feature>
<dbReference type="GO" id="GO:0030313">
    <property type="term" value="C:cell envelope"/>
    <property type="evidence" value="ECO:0007669"/>
    <property type="project" value="UniProtKB-SubCell"/>
</dbReference>